<protein>
    <submittedName>
        <fullName evidence="1">Uncharacterized protein</fullName>
    </submittedName>
</protein>
<name>A0A4R5L199_9BURK</name>
<sequence length="89" mass="10049">MSARTNNELTDFRYGSTDLRDAADRAALWLCRTVSALFATIPLPQRLLDRLPAGISSSVDQFLRVAPHWSFTLRRNALASCASRYERGY</sequence>
<evidence type="ECO:0000313" key="1">
    <source>
        <dbReference type="EMBL" id="TDG02257.1"/>
    </source>
</evidence>
<evidence type="ECO:0000313" key="2">
    <source>
        <dbReference type="Proteomes" id="UP000295606"/>
    </source>
</evidence>
<dbReference type="AlphaFoldDB" id="A0A4R5L199"/>
<reference evidence="1 2" key="1">
    <citation type="submission" date="2019-03" db="EMBL/GenBank/DDBJ databases">
        <title>Paraburkholderia sp. isolated from native Mimosa gymnas in Guartela State Park, Brazil.</title>
        <authorList>
            <person name="Paulitsch F."/>
            <person name="Hungria M."/>
            <person name="Delamuta J.R.M."/>
            <person name="Ribeiro R.A."/>
            <person name="Dall'Agnol R."/>
            <person name="Silva J.S.B."/>
        </authorList>
    </citation>
    <scope>NUCLEOTIDE SEQUENCE [LARGE SCALE GENOMIC DNA]</scope>
    <source>
        <strain evidence="1 2">CNPSo 3008</strain>
    </source>
</reference>
<comment type="caution">
    <text evidence="1">The sequence shown here is derived from an EMBL/GenBank/DDBJ whole genome shotgun (WGS) entry which is preliminary data.</text>
</comment>
<organism evidence="1 2">
    <name type="scientific">Paraburkholderia guartelaensis</name>
    <dbReference type="NCBI Taxonomy" id="2546446"/>
    <lineage>
        <taxon>Bacteria</taxon>
        <taxon>Pseudomonadati</taxon>
        <taxon>Pseudomonadota</taxon>
        <taxon>Betaproteobacteria</taxon>
        <taxon>Burkholderiales</taxon>
        <taxon>Burkholderiaceae</taxon>
        <taxon>Paraburkholderia</taxon>
    </lineage>
</organism>
<proteinExistence type="predicted"/>
<gene>
    <name evidence="1" type="ORF">E1N52_40605</name>
</gene>
<dbReference type="EMBL" id="SMOD01000069">
    <property type="protein sequence ID" value="TDG02257.1"/>
    <property type="molecule type" value="Genomic_DNA"/>
</dbReference>
<dbReference type="RefSeq" id="WP_133190511.1">
    <property type="nucleotide sequence ID" value="NZ_SMOD01000069.1"/>
</dbReference>
<accession>A0A4R5L199</accession>
<dbReference type="Proteomes" id="UP000295606">
    <property type="component" value="Unassembled WGS sequence"/>
</dbReference>